<dbReference type="Proteomes" id="UP000612282">
    <property type="component" value="Unassembled WGS sequence"/>
</dbReference>
<proteinExistence type="predicted"/>
<keyword evidence="2" id="KW-1133">Transmembrane helix</keyword>
<protein>
    <submittedName>
        <fullName evidence="3">Uncharacterized protein</fullName>
    </submittedName>
</protein>
<organism evidence="3 4">
    <name type="scientific">Actinoplanes couchii</name>
    <dbReference type="NCBI Taxonomy" id="403638"/>
    <lineage>
        <taxon>Bacteria</taxon>
        <taxon>Bacillati</taxon>
        <taxon>Actinomycetota</taxon>
        <taxon>Actinomycetes</taxon>
        <taxon>Micromonosporales</taxon>
        <taxon>Micromonosporaceae</taxon>
        <taxon>Actinoplanes</taxon>
    </lineage>
</organism>
<evidence type="ECO:0000313" key="4">
    <source>
        <dbReference type="Proteomes" id="UP000612282"/>
    </source>
</evidence>
<keyword evidence="2" id="KW-0812">Transmembrane</keyword>
<feature type="transmembrane region" description="Helical" evidence="2">
    <location>
        <begin position="9"/>
        <end position="27"/>
    </location>
</feature>
<accession>A0ABQ3XN85</accession>
<comment type="caution">
    <text evidence="3">The sequence shown here is derived from an EMBL/GenBank/DDBJ whole genome shotgun (WGS) entry which is preliminary data.</text>
</comment>
<reference evidence="3 4" key="1">
    <citation type="submission" date="2021-01" db="EMBL/GenBank/DDBJ databases">
        <title>Whole genome shotgun sequence of Actinoplanes couchii NBRC 106145.</title>
        <authorList>
            <person name="Komaki H."/>
            <person name="Tamura T."/>
        </authorList>
    </citation>
    <scope>NUCLEOTIDE SEQUENCE [LARGE SCALE GENOMIC DNA]</scope>
    <source>
        <strain evidence="3 4">NBRC 106145</strain>
    </source>
</reference>
<name>A0ABQ3XN85_9ACTN</name>
<feature type="transmembrane region" description="Helical" evidence="2">
    <location>
        <begin position="33"/>
        <end position="55"/>
    </location>
</feature>
<sequence length="331" mass="34941">MEDDRRRGFVALAIIDVLLAIASNLIAEQIGSLGAFSIAGAVFLAISVAFGRLLLGKDAAVPSSTSTAAGPVTRSTQPRRQALLAFSVIGALTLFAIAAATTTNDKKSDDNRDEGTRPTSQPATAAPSPSMSPSPAPASLSEYYARWRNGPIRITVQHYNSWISRAENKEDIDATLVDVRVGIRNEGSDVVDLANAPDSLVLVMNSSFAADIYRVDQKAIPEVPAHWHLYCVGFDNDGRAVTVAGKEHSIKWTGGKLSVGDEFTSNSPAHNGAEYVLPASESKSSSELDAVSLSSAHVLGIGWLSTGGTILGYTPISQWAGPNTVESFLKS</sequence>
<keyword evidence="2" id="KW-0472">Membrane</keyword>
<feature type="transmembrane region" description="Helical" evidence="2">
    <location>
        <begin position="82"/>
        <end position="101"/>
    </location>
</feature>
<feature type="compositionally biased region" description="Basic and acidic residues" evidence="1">
    <location>
        <begin position="104"/>
        <end position="116"/>
    </location>
</feature>
<evidence type="ECO:0000256" key="2">
    <source>
        <dbReference type="SAM" id="Phobius"/>
    </source>
</evidence>
<feature type="compositionally biased region" description="Low complexity" evidence="1">
    <location>
        <begin position="118"/>
        <end position="129"/>
    </location>
</feature>
<dbReference type="EMBL" id="BOMG01000103">
    <property type="protein sequence ID" value="GID59972.1"/>
    <property type="molecule type" value="Genomic_DNA"/>
</dbReference>
<feature type="region of interest" description="Disordered" evidence="1">
    <location>
        <begin position="104"/>
        <end position="137"/>
    </location>
</feature>
<gene>
    <name evidence="3" type="ORF">Aco03nite_083760</name>
</gene>
<keyword evidence="4" id="KW-1185">Reference proteome</keyword>
<evidence type="ECO:0000256" key="1">
    <source>
        <dbReference type="SAM" id="MobiDB-lite"/>
    </source>
</evidence>
<dbReference type="RefSeq" id="WP_203806547.1">
    <property type="nucleotide sequence ID" value="NZ_BAAAQE010000046.1"/>
</dbReference>
<evidence type="ECO:0000313" key="3">
    <source>
        <dbReference type="EMBL" id="GID59972.1"/>
    </source>
</evidence>